<dbReference type="OrthoDB" id="17338at10239"/>
<name>R9ZYR8_9CAUD</name>
<accession>R9ZYR8</accession>
<reference evidence="2" key="2">
    <citation type="submission" date="2013-03" db="EMBL/GenBank/DDBJ databases">
        <title>The Cellulophaga phages: a novel, diverse, and globally ubiquitous model system.</title>
        <authorList>
            <person name="Holmfeldt K."/>
            <person name="Solonenko N."/>
            <person name="Shah M."/>
            <person name="Corrier K."/>
            <person name="Riemann L."/>
            <person name="VerBerkmoes N.C."/>
            <person name="Sullivan M.B."/>
        </authorList>
    </citation>
    <scope>NUCLEOTIDE SEQUENCE [LARGE SCALE GENOMIC DNA]</scope>
</reference>
<evidence type="ECO:0000313" key="2">
    <source>
        <dbReference type="Proteomes" id="UP000014712"/>
    </source>
</evidence>
<gene>
    <name evidence="1" type="ORF">Phi18:1_gp57</name>
</gene>
<proteinExistence type="predicted"/>
<dbReference type="EMBL" id="KC821619">
    <property type="protein sequence ID" value="AGO48504.1"/>
    <property type="molecule type" value="Genomic_DNA"/>
</dbReference>
<reference evidence="1 2" key="1">
    <citation type="journal article" date="2013" name="Proc. Natl. Acad. Sci. U.S.A.">
        <title>Twelve previously unknown phage genera are ubiquitous in global oceans.</title>
        <authorList>
            <person name="Holmfeldt K."/>
            <person name="Solonenko N."/>
            <person name="Shah M."/>
            <person name="Corrier K."/>
            <person name="Riemann L."/>
            <person name="Verberkmoes N.C."/>
            <person name="Sullivan M.B."/>
        </authorList>
    </citation>
    <scope>NUCLEOTIDE SEQUENCE [LARGE SCALE GENOMIC DNA]</scope>
    <source>
        <strain evidence="1">Phi18:1</strain>
    </source>
</reference>
<evidence type="ECO:0000313" key="1">
    <source>
        <dbReference type="EMBL" id="AGO48504.1"/>
    </source>
</evidence>
<dbReference type="RefSeq" id="YP_008240971.1">
    <property type="nucleotide sequence ID" value="NC_021790.1"/>
</dbReference>
<protein>
    <submittedName>
        <fullName evidence="1">Uncharacterized protein</fullName>
    </submittedName>
</protein>
<dbReference type="Proteomes" id="UP000014712">
    <property type="component" value="Segment"/>
</dbReference>
<dbReference type="KEGG" id="vg:16797085"/>
<dbReference type="GeneID" id="16797085"/>
<sequence>MMMRTSQKKRLSYDQLLTICLGEIGMSSKDFFTMSPAETYFKIKGFDNSKWEKWEQTRLIAYNVYCSMPRKKGSIPKSIENFLPLPSDKARKAIKTVSQMDSNWAKLKNR</sequence>
<keyword evidence="2" id="KW-1185">Reference proteome</keyword>
<organism evidence="1 2">
    <name type="scientific">Cellulophaga phage phi18:1</name>
    <dbReference type="NCBI Taxonomy" id="1327982"/>
    <lineage>
        <taxon>Viruses</taxon>
        <taxon>Duplodnaviria</taxon>
        <taxon>Heunggongvirae</taxon>
        <taxon>Uroviricota</taxon>
        <taxon>Caudoviricetes</taxon>
        <taxon>Helsingorvirus</taxon>
        <taxon>Helsingorvirus Cba181</taxon>
    </lineage>
</organism>